<proteinExistence type="predicted"/>
<reference evidence="1" key="2">
    <citation type="submission" date="2020-09" db="EMBL/GenBank/DDBJ databases">
        <authorList>
            <person name="Sun Q."/>
            <person name="Zhou Y."/>
        </authorList>
    </citation>
    <scope>NUCLEOTIDE SEQUENCE</scope>
    <source>
        <strain evidence="1">CGMCC 1.15493</strain>
    </source>
</reference>
<keyword evidence="2" id="KW-1185">Reference proteome</keyword>
<organism evidence="1 2">
    <name type="scientific">Aureimonas glaciei</name>
    <dbReference type="NCBI Taxonomy" id="1776957"/>
    <lineage>
        <taxon>Bacteria</taxon>
        <taxon>Pseudomonadati</taxon>
        <taxon>Pseudomonadota</taxon>
        <taxon>Alphaproteobacteria</taxon>
        <taxon>Hyphomicrobiales</taxon>
        <taxon>Aurantimonadaceae</taxon>
        <taxon>Aureimonas</taxon>
    </lineage>
</organism>
<reference evidence="1" key="1">
    <citation type="journal article" date="2014" name="Int. J. Syst. Evol. Microbiol.">
        <title>Complete genome sequence of Corynebacterium casei LMG S-19264T (=DSM 44701T), isolated from a smear-ripened cheese.</title>
        <authorList>
            <consortium name="US DOE Joint Genome Institute (JGI-PGF)"/>
            <person name="Walter F."/>
            <person name="Albersmeier A."/>
            <person name="Kalinowski J."/>
            <person name="Ruckert C."/>
        </authorList>
    </citation>
    <scope>NUCLEOTIDE SEQUENCE</scope>
    <source>
        <strain evidence="1">CGMCC 1.15493</strain>
    </source>
</reference>
<gene>
    <name evidence="1" type="ORF">GCM10011335_09740</name>
</gene>
<comment type="caution">
    <text evidence="1">The sequence shown here is derived from an EMBL/GenBank/DDBJ whole genome shotgun (WGS) entry which is preliminary data.</text>
</comment>
<name>A0A917D6Z7_9HYPH</name>
<dbReference type="EMBL" id="BMJJ01000002">
    <property type="protein sequence ID" value="GGD08939.1"/>
    <property type="molecule type" value="Genomic_DNA"/>
</dbReference>
<evidence type="ECO:0000313" key="1">
    <source>
        <dbReference type="EMBL" id="GGD08939.1"/>
    </source>
</evidence>
<dbReference type="Pfam" id="PF20115">
    <property type="entry name" value="DUF6505"/>
    <property type="match status" value="1"/>
</dbReference>
<accession>A0A917D6Z7</accession>
<dbReference type="InterPro" id="IPR045442">
    <property type="entry name" value="DUF6505"/>
</dbReference>
<sequence length="183" mass="20105">MTGLKLPRTIRLDPSDEFVFDETAAPGEWAISGAFRFWDRDMQALAGKERQAFRSGLLGLSSFGWSTLVVVTPASQAEREAAVALLARQLVVHLGAPDEATAWAAAEEEIAFAASLCDHPENTLLAVQRSVEEDGIRERFRTLKKREDLVQHSRAFDIVTLEDNDDGDAAEAVDLHALMRGPT</sequence>
<protein>
    <submittedName>
        <fullName evidence="1">Uncharacterized protein</fullName>
    </submittedName>
</protein>
<dbReference type="AlphaFoldDB" id="A0A917D6Z7"/>
<evidence type="ECO:0000313" key="2">
    <source>
        <dbReference type="Proteomes" id="UP000613160"/>
    </source>
</evidence>
<dbReference type="Proteomes" id="UP000613160">
    <property type="component" value="Unassembled WGS sequence"/>
</dbReference>